<keyword evidence="1" id="KW-0732">Signal</keyword>
<dbReference type="Proteomes" id="UP001224775">
    <property type="component" value="Unassembled WGS sequence"/>
</dbReference>
<dbReference type="Pfam" id="PF13679">
    <property type="entry name" value="Methyltransf_32"/>
    <property type="match status" value="1"/>
</dbReference>
<keyword evidence="4" id="KW-1185">Reference proteome</keyword>
<protein>
    <recommendedName>
        <fullName evidence="2">Methyltransferase domain-containing protein</fullName>
    </recommendedName>
</protein>
<organism evidence="3 4">
    <name type="scientific">Skeletonema marinoi</name>
    <dbReference type="NCBI Taxonomy" id="267567"/>
    <lineage>
        <taxon>Eukaryota</taxon>
        <taxon>Sar</taxon>
        <taxon>Stramenopiles</taxon>
        <taxon>Ochrophyta</taxon>
        <taxon>Bacillariophyta</taxon>
        <taxon>Coscinodiscophyceae</taxon>
        <taxon>Thalassiosirophycidae</taxon>
        <taxon>Thalassiosirales</taxon>
        <taxon>Skeletonemataceae</taxon>
        <taxon>Skeletonema</taxon>
        <taxon>Skeletonema marinoi-dohrnii complex</taxon>
    </lineage>
</organism>
<feature type="domain" description="Methyltransferase" evidence="2">
    <location>
        <begin position="115"/>
        <end position="274"/>
    </location>
</feature>
<gene>
    <name evidence="3" type="ORF">QTG54_002838</name>
</gene>
<feature type="non-terminal residue" evidence="3">
    <location>
        <position position="352"/>
    </location>
</feature>
<name>A0AAD9DFX0_9STRA</name>
<evidence type="ECO:0000313" key="3">
    <source>
        <dbReference type="EMBL" id="KAK1746231.1"/>
    </source>
</evidence>
<comment type="caution">
    <text evidence="3">The sequence shown here is derived from an EMBL/GenBank/DDBJ whole genome shotgun (WGS) entry which is preliminary data.</text>
</comment>
<dbReference type="EMBL" id="JATAAI010000004">
    <property type="protein sequence ID" value="KAK1746231.1"/>
    <property type="molecule type" value="Genomic_DNA"/>
</dbReference>
<evidence type="ECO:0000256" key="1">
    <source>
        <dbReference type="SAM" id="SignalP"/>
    </source>
</evidence>
<feature type="signal peptide" evidence="1">
    <location>
        <begin position="1"/>
        <end position="22"/>
    </location>
</feature>
<reference evidence="3" key="1">
    <citation type="submission" date="2023-06" db="EMBL/GenBank/DDBJ databases">
        <title>Survivors Of The Sea: Transcriptome response of Skeletonema marinoi to long-term dormancy.</title>
        <authorList>
            <person name="Pinder M.I.M."/>
            <person name="Kourtchenko O."/>
            <person name="Robertson E.K."/>
            <person name="Larsson T."/>
            <person name="Maumus F."/>
            <person name="Osuna-Cruz C.M."/>
            <person name="Vancaester E."/>
            <person name="Stenow R."/>
            <person name="Vandepoele K."/>
            <person name="Ploug H."/>
            <person name="Bruchert V."/>
            <person name="Godhe A."/>
            <person name="Topel M."/>
        </authorList>
    </citation>
    <scope>NUCLEOTIDE SEQUENCE</scope>
    <source>
        <strain evidence="3">R05AC</strain>
    </source>
</reference>
<feature type="chain" id="PRO_5042114877" description="Methyltransferase domain-containing protein" evidence="1">
    <location>
        <begin position="23"/>
        <end position="352"/>
    </location>
</feature>
<evidence type="ECO:0000259" key="2">
    <source>
        <dbReference type="Pfam" id="PF13679"/>
    </source>
</evidence>
<dbReference type="AlphaFoldDB" id="A0AAD9DFX0"/>
<proteinExistence type="predicted"/>
<dbReference type="InterPro" id="IPR025714">
    <property type="entry name" value="Methyltranfer_dom"/>
</dbReference>
<evidence type="ECO:0000313" key="4">
    <source>
        <dbReference type="Proteomes" id="UP001224775"/>
    </source>
</evidence>
<accession>A0AAD9DFX0</accession>
<sequence>MMRSWCCIIAIFLSSTLSAGDAFILNTSCVNQSPSRCYATSLPDINYGLSDQEFHSWLQIQVQDAPGRNTYASTYEDSLTAIVNWRKRYRGNPQVWKRIFKKDRVVKELIESAPVIEFVKRAMENQDDDEKFTIIDLCSGKGYLSMFLSEILPKEKVDKFILVDKAWAIANKKTTTELKPHHMNWDHIYGTTVNMDGEESSYFTTWPIPLYTSKQDLKDSCNQRQMTKHFFNKIDGPIIILAVHLCGTLTLKAIDMFNNNQVKLFALKPCCLPQMVYANRGDVFRIGQHEFDAKDVCSNGQYNKGNWLGPPRWHLQPRFDYWADNLFKGIDVGGSASLEQDGSEDSGYRVSM</sequence>